<keyword evidence="2" id="KW-1133">Transmembrane helix</keyword>
<reference evidence="3" key="1">
    <citation type="submission" date="2023-10" db="EMBL/GenBank/DDBJ databases">
        <authorList>
            <person name="Chen Y."/>
            <person name="Shah S."/>
            <person name="Dougan E. K."/>
            <person name="Thang M."/>
            <person name="Chan C."/>
        </authorList>
    </citation>
    <scope>NUCLEOTIDE SEQUENCE [LARGE SCALE GENOMIC DNA]</scope>
</reference>
<keyword evidence="4" id="KW-1185">Reference proteome</keyword>
<feature type="transmembrane region" description="Helical" evidence="2">
    <location>
        <begin position="41"/>
        <end position="57"/>
    </location>
</feature>
<name>A0ABN9T333_9DINO</name>
<keyword evidence="2" id="KW-0472">Membrane</keyword>
<keyword evidence="2" id="KW-0812">Transmembrane</keyword>
<feature type="region of interest" description="Disordered" evidence="1">
    <location>
        <begin position="158"/>
        <end position="206"/>
    </location>
</feature>
<dbReference type="Proteomes" id="UP001189429">
    <property type="component" value="Unassembled WGS sequence"/>
</dbReference>
<feature type="compositionally biased region" description="Low complexity" evidence="1">
    <location>
        <begin position="163"/>
        <end position="181"/>
    </location>
</feature>
<proteinExistence type="predicted"/>
<gene>
    <name evidence="3" type="ORF">PCOR1329_LOCUS35060</name>
</gene>
<evidence type="ECO:0000313" key="3">
    <source>
        <dbReference type="EMBL" id="CAK0839380.1"/>
    </source>
</evidence>
<feature type="compositionally biased region" description="Basic and acidic residues" evidence="1">
    <location>
        <begin position="189"/>
        <end position="206"/>
    </location>
</feature>
<evidence type="ECO:0000313" key="4">
    <source>
        <dbReference type="Proteomes" id="UP001189429"/>
    </source>
</evidence>
<comment type="caution">
    <text evidence="3">The sequence shown here is derived from an EMBL/GenBank/DDBJ whole genome shotgun (WGS) entry which is preliminary data.</text>
</comment>
<dbReference type="EMBL" id="CAUYUJ010014286">
    <property type="protein sequence ID" value="CAK0839380.1"/>
    <property type="molecule type" value="Genomic_DNA"/>
</dbReference>
<accession>A0ABN9T333</accession>
<evidence type="ECO:0000256" key="1">
    <source>
        <dbReference type="SAM" id="MobiDB-lite"/>
    </source>
</evidence>
<protein>
    <submittedName>
        <fullName evidence="3">Uncharacterized protein</fullName>
    </submittedName>
</protein>
<evidence type="ECO:0000256" key="2">
    <source>
        <dbReference type="SAM" id="Phobius"/>
    </source>
</evidence>
<sequence>MRTQRYHVLKAARRRPTRCLREAVSKSDLSVAIVCAQSQDLLFLLFLLLLLLLLLLLRRRLGPHKTLARHIDALMPITVLSRRQAPVHKEKTTVDDPLATGECSYENRMAALLERAKAKGKRHTDAEQDKNTILGHIVLDAVHVASAAPPRRMLLGQTKVAGSSTTSAATSSPLLAPAPSSVRPATQSPKEEVPDGPRVHDGMERL</sequence>
<organism evidence="3 4">
    <name type="scientific">Prorocentrum cordatum</name>
    <dbReference type="NCBI Taxonomy" id="2364126"/>
    <lineage>
        <taxon>Eukaryota</taxon>
        <taxon>Sar</taxon>
        <taxon>Alveolata</taxon>
        <taxon>Dinophyceae</taxon>
        <taxon>Prorocentrales</taxon>
        <taxon>Prorocentraceae</taxon>
        <taxon>Prorocentrum</taxon>
    </lineage>
</organism>